<proteinExistence type="predicted"/>
<dbReference type="EnsemblMetazoa" id="CLYHEMT016251.1">
    <property type="protein sequence ID" value="CLYHEMP016251.1"/>
    <property type="gene ID" value="CLYHEMG016251"/>
</dbReference>
<organism evidence="2 3">
    <name type="scientific">Clytia hemisphaerica</name>
    <dbReference type="NCBI Taxonomy" id="252671"/>
    <lineage>
        <taxon>Eukaryota</taxon>
        <taxon>Metazoa</taxon>
        <taxon>Cnidaria</taxon>
        <taxon>Hydrozoa</taxon>
        <taxon>Hydroidolina</taxon>
        <taxon>Leptothecata</taxon>
        <taxon>Obeliida</taxon>
        <taxon>Clytiidae</taxon>
        <taxon>Clytia</taxon>
    </lineage>
</organism>
<sequence>MEEVALETTTEAKTDNLKRRHSHQPQKRKYRISTRRGRRKTCPEIFSPNTDNDEENEEKALQYQKLADEHFMLGNHDTASSYYSALLDRDFRKSFNNNQAEIDLNNNDVFTNEEEKDRSWAIEYLDLKIIEVNEKISISPTDPEGYLEKAAVFFFRDRWQEAREVLDAGLLKCTKKALIKTTLGNLNKLEKAYEKYCK</sequence>
<name>A0A7M5X1S8_9CNID</name>
<protein>
    <submittedName>
        <fullName evidence="2">Uncharacterized protein</fullName>
    </submittedName>
</protein>
<dbReference type="Proteomes" id="UP000594262">
    <property type="component" value="Unplaced"/>
</dbReference>
<feature type="region of interest" description="Disordered" evidence="1">
    <location>
        <begin position="1"/>
        <end position="56"/>
    </location>
</feature>
<accession>A0A7M5X1S8</accession>
<dbReference type="Gene3D" id="1.25.40.10">
    <property type="entry name" value="Tetratricopeptide repeat domain"/>
    <property type="match status" value="1"/>
</dbReference>
<evidence type="ECO:0000256" key="1">
    <source>
        <dbReference type="SAM" id="MobiDB-lite"/>
    </source>
</evidence>
<evidence type="ECO:0000313" key="3">
    <source>
        <dbReference type="Proteomes" id="UP000594262"/>
    </source>
</evidence>
<feature type="compositionally biased region" description="Basic residues" evidence="1">
    <location>
        <begin position="18"/>
        <end position="40"/>
    </location>
</feature>
<dbReference type="SUPFAM" id="SSF48452">
    <property type="entry name" value="TPR-like"/>
    <property type="match status" value="1"/>
</dbReference>
<keyword evidence="3" id="KW-1185">Reference proteome</keyword>
<evidence type="ECO:0000313" key="2">
    <source>
        <dbReference type="EnsemblMetazoa" id="CLYHEMP016251.1"/>
    </source>
</evidence>
<dbReference type="RefSeq" id="XP_066931835.1">
    <property type="nucleotide sequence ID" value="XM_067075734.1"/>
</dbReference>
<dbReference type="GeneID" id="136819503"/>
<dbReference type="AlphaFoldDB" id="A0A7M5X1S8"/>
<dbReference type="InterPro" id="IPR011990">
    <property type="entry name" value="TPR-like_helical_dom_sf"/>
</dbReference>
<reference evidence="2" key="1">
    <citation type="submission" date="2021-01" db="UniProtKB">
        <authorList>
            <consortium name="EnsemblMetazoa"/>
        </authorList>
    </citation>
    <scope>IDENTIFICATION</scope>
</reference>